<keyword evidence="3" id="KW-1185">Reference proteome</keyword>
<sequence>MDWINLLQKISLTIHNKVKDNMIYYDKSIITSNWLGFDGAELKAIEEKEKSLGIKLPPSYKEFLLVTNGFKQISLFSGSLYPVEEIDWTKKKDPDFLEIFDKHDDVSISEDDYFTYGDDQKSECFKVSFLNETLQISEWIDGSVILLNPMVKFGEEWEAWVYANWLPGARRYKSFDKLIGSEFYSTVKLIEESSEDK</sequence>
<organism evidence="2 3">
    <name type="scientific">Ohtaekwangia kribbensis</name>
    <dbReference type="NCBI Taxonomy" id="688913"/>
    <lineage>
        <taxon>Bacteria</taxon>
        <taxon>Pseudomonadati</taxon>
        <taxon>Bacteroidota</taxon>
        <taxon>Cytophagia</taxon>
        <taxon>Cytophagales</taxon>
        <taxon>Fulvivirgaceae</taxon>
        <taxon>Ohtaekwangia</taxon>
    </lineage>
</organism>
<reference evidence="3" key="1">
    <citation type="journal article" date="2019" name="Int. J. Syst. Evol. Microbiol.">
        <title>The Global Catalogue of Microorganisms (GCM) 10K type strain sequencing project: providing services to taxonomists for standard genome sequencing and annotation.</title>
        <authorList>
            <consortium name="The Broad Institute Genomics Platform"/>
            <consortium name="The Broad Institute Genome Sequencing Center for Infectious Disease"/>
            <person name="Wu L."/>
            <person name="Ma J."/>
        </authorList>
    </citation>
    <scope>NUCLEOTIDE SEQUENCE [LARGE SCALE GENOMIC DNA]</scope>
    <source>
        <strain evidence="3">CCUG 58938</strain>
    </source>
</reference>
<dbReference type="SUPFAM" id="SSF160631">
    <property type="entry name" value="SMI1/KNR4-like"/>
    <property type="match status" value="1"/>
</dbReference>
<dbReference type="Proteomes" id="UP001597112">
    <property type="component" value="Unassembled WGS sequence"/>
</dbReference>
<comment type="caution">
    <text evidence="2">The sequence shown here is derived from an EMBL/GenBank/DDBJ whole genome shotgun (WGS) entry which is preliminary data.</text>
</comment>
<evidence type="ECO:0000313" key="2">
    <source>
        <dbReference type="EMBL" id="MFD0999735.1"/>
    </source>
</evidence>
<dbReference type="InterPro" id="IPR037883">
    <property type="entry name" value="Knr4/Smi1-like_sf"/>
</dbReference>
<evidence type="ECO:0000313" key="3">
    <source>
        <dbReference type="Proteomes" id="UP001597112"/>
    </source>
</evidence>
<dbReference type="Gene3D" id="3.40.1580.10">
    <property type="entry name" value="SMI1/KNR4-like"/>
    <property type="match status" value="1"/>
</dbReference>
<name>A0ABW3K2S0_9BACT</name>
<dbReference type="EMBL" id="JBHTKA010000003">
    <property type="protein sequence ID" value="MFD0999735.1"/>
    <property type="molecule type" value="Genomic_DNA"/>
</dbReference>
<evidence type="ECO:0000259" key="1">
    <source>
        <dbReference type="SMART" id="SM00860"/>
    </source>
</evidence>
<dbReference type="Pfam" id="PF09346">
    <property type="entry name" value="SMI1_KNR4"/>
    <property type="match status" value="1"/>
</dbReference>
<dbReference type="SMART" id="SM00860">
    <property type="entry name" value="SMI1_KNR4"/>
    <property type="match status" value="1"/>
</dbReference>
<protein>
    <submittedName>
        <fullName evidence="2">SMI1/KNR4 family protein</fullName>
    </submittedName>
</protein>
<feature type="domain" description="Knr4/Smi1-like" evidence="1">
    <location>
        <begin position="39"/>
        <end position="142"/>
    </location>
</feature>
<proteinExistence type="predicted"/>
<dbReference type="RefSeq" id="WP_377578694.1">
    <property type="nucleotide sequence ID" value="NZ_JBHTKA010000003.1"/>
</dbReference>
<gene>
    <name evidence="2" type="ORF">ACFQ21_10470</name>
</gene>
<accession>A0ABW3K2S0</accession>
<dbReference type="InterPro" id="IPR018958">
    <property type="entry name" value="Knr4/Smi1-like_dom"/>
</dbReference>